<dbReference type="PROSITE" id="PS50102">
    <property type="entry name" value="RRM"/>
    <property type="match status" value="2"/>
</dbReference>
<reference evidence="4 5" key="2">
    <citation type="journal article" date="2019" name="G3 (Bethesda)">
        <title>Hybrid Assembly of the Genome of the Entomopathogenic Nematode Steinernema carpocapsae Identifies the X-Chromosome.</title>
        <authorList>
            <person name="Serra L."/>
            <person name="Macchietto M."/>
            <person name="Macias-Munoz A."/>
            <person name="McGill C.J."/>
            <person name="Rodriguez I.M."/>
            <person name="Rodriguez B."/>
            <person name="Murad R."/>
            <person name="Mortazavi A."/>
        </authorList>
    </citation>
    <scope>NUCLEOTIDE SEQUENCE [LARGE SCALE GENOMIC DNA]</scope>
    <source>
        <strain evidence="4 5">ALL</strain>
    </source>
</reference>
<evidence type="ECO:0000256" key="2">
    <source>
        <dbReference type="SAM" id="MobiDB-lite"/>
    </source>
</evidence>
<name>A0A4U8ULU4_STECR</name>
<dbReference type="InterPro" id="IPR000504">
    <property type="entry name" value="RRM_dom"/>
</dbReference>
<dbReference type="PANTHER" id="PTHR32343">
    <property type="entry name" value="SERINE/ARGININE-RICH SPLICING FACTOR"/>
    <property type="match status" value="1"/>
</dbReference>
<dbReference type="EMBL" id="AZBU02000001">
    <property type="protein sequence ID" value="TMS33872.1"/>
    <property type="molecule type" value="Genomic_DNA"/>
</dbReference>
<dbReference type="Proteomes" id="UP000298663">
    <property type="component" value="Unassembled WGS sequence"/>
</dbReference>
<dbReference type="SMART" id="SM00360">
    <property type="entry name" value="RRM"/>
    <property type="match status" value="2"/>
</dbReference>
<feature type="compositionally biased region" description="Basic and acidic residues" evidence="2">
    <location>
        <begin position="320"/>
        <end position="367"/>
    </location>
</feature>
<evidence type="ECO:0000256" key="1">
    <source>
        <dbReference type="PROSITE-ProRule" id="PRU00176"/>
    </source>
</evidence>
<dbReference type="InterPro" id="IPR035979">
    <property type="entry name" value="RBD_domain_sf"/>
</dbReference>
<dbReference type="InterPro" id="IPR012677">
    <property type="entry name" value="Nucleotide-bd_a/b_plait_sf"/>
</dbReference>
<feature type="region of interest" description="Disordered" evidence="2">
    <location>
        <begin position="257"/>
        <end position="307"/>
    </location>
</feature>
<organism evidence="4 5">
    <name type="scientific">Steinernema carpocapsae</name>
    <name type="common">Entomopathogenic nematode</name>
    <dbReference type="NCBI Taxonomy" id="34508"/>
    <lineage>
        <taxon>Eukaryota</taxon>
        <taxon>Metazoa</taxon>
        <taxon>Ecdysozoa</taxon>
        <taxon>Nematoda</taxon>
        <taxon>Chromadorea</taxon>
        <taxon>Rhabditida</taxon>
        <taxon>Tylenchina</taxon>
        <taxon>Panagrolaimomorpha</taxon>
        <taxon>Strongyloidoidea</taxon>
        <taxon>Steinernematidae</taxon>
        <taxon>Steinernema</taxon>
    </lineage>
</organism>
<comment type="caution">
    <text evidence="4">The sequence shown here is derived from an EMBL/GenBank/DDBJ whole genome shotgun (WGS) entry which is preliminary data.</text>
</comment>
<evidence type="ECO:0000313" key="5">
    <source>
        <dbReference type="Proteomes" id="UP000298663"/>
    </source>
</evidence>
<dbReference type="PANTHER" id="PTHR32343:SF22">
    <property type="entry name" value="LD29830P"/>
    <property type="match status" value="1"/>
</dbReference>
<feature type="compositionally biased region" description="Basic and acidic residues" evidence="2">
    <location>
        <begin position="422"/>
        <end position="441"/>
    </location>
</feature>
<feature type="domain" description="RRM" evidence="3">
    <location>
        <begin position="10"/>
        <end position="80"/>
    </location>
</feature>
<sequence>MGSNSDAPCKVLHVSNICPTVTRDQLYQLFAIIGRIDEVRVYPTDTTNVSQKFAFVKFEDRDSVSVGQHLTNTVFIDRAVVCVPAGTDEIPDEHSPLATGTLPGSGPRQLPPNLTNEVVEEEGRQLMYTHDPTLTNLALPPYPPLPGDTEMSKVEEIRRTIYVGNLPKNVSGDDVVDFFNSYVGEVMYVRLTSGNDNLPCAYAYVEFSSQASVPTALQNDGIDYEGNSLRITHSRVAIIKPQRKTDDQALAEVNEAIRNQKEEKNAPLASTRRGMSPRRRSRTRSPPRRRRSRSPYDRDRRERDRERDREVRIRDYCDRDRDRRDRDRSKDRRRDRSRERIRDSSQDRERDRDRRDRDRDRKKEKERRDRRRSRSPRKDRKDSKERDRDRERERRDRERREDKDKDRRKKRREEDSDDEEVLRERLLANKREREEAQHGAE</sequence>
<dbReference type="SUPFAM" id="SSF54928">
    <property type="entry name" value="RNA-binding domain, RBD"/>
    <property type="match status" value="2"/>
</dbReference>
<dbReference type="GO" id="GO:0003723">
    <property type="term" value="F:RNA binding"/>
    <property type="evidence" value="ECO:0007669"/>
    <property type="project" value="UniProtKB-UniRule"/>
</dbReference>
<keyword evidence="5" id="KW-1185">Reference proteome</keyword>
<dbReference type="Pfam" id="PF00076">
    <property type="entry name" value="RRM_1"/>
    <property type="match status" value="2"/>
</dbReference>
<feature type="compositionally biased region" description="Basic and acidic residues" evidence="2">
    <location>
        <begin position="294"/>
        <end position="307"/>
    </location>
</feature>
<feature type="region of interest" description="Disordered" evidence="2">
    <location>
        <begin position="320"/>
        <end position="441"/>
    </location>
</feature>
<dbReference type="Gene3D" id="3.30.70.330">
    <property type="match status" value="2"/>
</dbReference>
<keyword evidence="1" id="KW-0694">RNA-binding</keyword>
<feature type="region of interest" description="Disordered" evidence="2">
    <location>
        <begin position="90"/>
        <end position="111"/>
    </location>
</feature>
<evidence type="ECO:0000259" key="3">
    <source>
        <dbReference type="PROSITE" id="PS50102"/>
    </source>
</evidence>
<dbReference type="AlphaFoldDB" id="A0A4U8ULU4"/>
<proteinExistence type="predicted"/>
<reference evidence="4 5" key="1">
    <citation type="journal article" date="2015" name="Genome Biol.">
        <title>Comparative genomics of Steinernema reveals deeply conserved gene regulatory networks.</title>
        <authorList>
            <person name="Dillman A.R."/>
            <person name="Macchietto M."/>
            <person name="Porter C.F."/>
            <person name="Rogers A."/>
            <person name="Williams B."/>
            <person name="Antoshechkin I."/>
            <person name="Lee M.M."/>
            <person name="Goodwin Z."/>
            <person name="Lu X."/>
            <person name="Lewis E.E."/>
            <person name="Goodrich-Blair H."/>
            <person name="Stock S.P."/>
            <person name="Adams B.J."/>
            <person name="Sternberg P.W."/>
            <person name="Mortazavi A."/>
        </authorList>
    </citation>
    <scope>NUCLEOTIDE SEQUENCE [LARGE SCALE GENOMIC DNA]</scope>
    <source>
        <strain evidence="4 5">ALL</strain>
    </source>
</reference>
<dbReference type="CDD" id="cd12259">
    <property type="entry name" value="RRM_SRSF11_SREK1"/>
    <property type="match status" value="1"/>
</dbReference>
<feature type="domain" description="RRM" evidence="3">
    <location>
        <begin position="159"/>
        <end position="236"/>
    </location>
</feature>
<feature type="compositionally biased region" description="Basic and acidic residues" evidence="2">
    <location>
        <begin position="379"/>
        <end position="405"/>
    </location>
</feature>
<feature type="compositionally biased region" description="Basic residues" evidence="2">
    <location>
        <begin position="275"/>
        <end position="293"/>
    </location>
</feature>
<evidence type="ECO:0000313" key="4">
    <source>
        <dbReference type="EMBL" id="TMS33872.1"/>
    </source>
</evidence>
<gene>
    <name evidence="4" type="ORF">L596_001562</name>
</gene>
<protein>
    <recommendedName>
        <fullName evidence="3">RRM domain-containing protein</fullName>
    </recommendedName>
</protein>
<dbReference type="GO" id="GO:0005654">
    <property type="term" value="C:nucleoplasm"/>
    <property type="evidence" value="ECO:0007669"/>
    <property type="project" value="TreeGrafter"/>
</dbReference>
<accession>A0A4U8ULU4</accession>
<feature type="compositionally biased region" description="Basic residues" evidence="2">
    <location>
        <begin position="368"/>
        <end position="378"/>
    </location>
</feature>
<dbReference type="OrthoDB" id="7763451at2759"/>